<keyword evidence="9" id="KW-0119">Carbohydrate metabolism</keyword>
<evidence type="ECO:0000256" key="6">
    <source>
        <dbReference type="ARBA" id="ARBA00022729"/>
    </source>
</evidence>
<evidence type="ECO:0000256" key="1">
    <source>
        <dbReference type="ARBA" id="ARBA00000966"/>
    </source>
</evidence>
<proteinExistence type="inferred from homology"/>
<dbReference type="InterPro" id="IPR000334">
    <property type="entry name" value="Glyco_hydro_45"/>
</dbReference>
<dbReference type="GO" id="GO:0005576">
    <property type="term" value="C:extracellular region"/>
    <property type="evidence" value="ECO:0007669"/>
    <property type="project" value="UniProtKB-SubCell"/>
</dbReference>
<dbReference type="Pfam" id="PF02015">
    <property type="entry name" value="Glyco_hydro_45"/>
    <property type="match status" value="2"/>
</dbReference>
<dbReference type="CDD" id="cd22278">
    <property type="entry name" value="DPBB_GH45_endoglucanase"/>
    <property type="match status" value="1"/>
</dbReference>
<dbReference type="GO" id="GO:0008810">
    <property type="term" value="F:cellulase activity"/>
    <property type="evidence" value="ECO:0007669"/>
    <property type="project" value="UniProtKB-EC"/>
</dbReference>
<comment type="caution">
    <text evidence="15">The sequence shown here is derived from an EMBL/GenBank/DDBJ whole genome shotgun (WGS) entry which is preliminary data.</text>
</comment>
<evidence type="ECO:0000256" key="11">
    <source>
        <dbReference type="ARBA" id="ARBA00023326"/>
    </source>
</evidence>
<name>A0AAE0NGJ7_9PEZI</name>
<feature type="domain" description="CBM1" evidence="14">
    <location>
        <begin position="246"/>
        <end position="282"/>
    </location>
</feature>
<comment type="subcellular location">
    <subcellularLocation>
        <location evidence="2">Secreted</location>
    </subcellularLocation>
</comment>
<comment type="similarity">
    <text evidence="3">Belongs to the glycosyl hydrolase 45 (cellulase K) family.</text>
</comment>
<evidence type="ECO:0000256" key="4">
    <source>
        <dbReference type="ARBA" id="ARBA00012601"/>
    </source>
</evidence>
<reference evidence="15" key="1">
    <citation type="journal article" date="2023" name="Mol. Phylogenet. Evol.">
        <title>Genome-scale phylogeny and comparative genomics of the fungal order Sordariales.</title>
        <authorList>
            <person name="Hensen N."/>
            <person name="Bonometti L."/>
            <person name="Westerberg I."/>
            <person name="Brannstrom I.O."/>
            <person name="Guillou S."/>
            <person name="Cros-Aarteil S."/>
            <person name="Calhoun S."/>
            <person name="Haridas S."/>
            <person name="Kuo A."/>
            <person name="Mondo S."/>
            <person name="Pangilinan J."/>
            <person name="Riley R."/>
            <person name="LaButti K."/>
            <person name="Andreopoulos B."/>
            <person name="Lipzen A."/>
            <person name="Chen C."/>
            <person name="Yan M."/>
            <person name="Daum C."/>
            <person name="Ng V."/>
            <person name="Clum A."/>
            <person name="Steindorff A."/>
            <person name="Ohm R.A."/>
            <person name="Martin F."/>
            <person name="Silar P."/>
            <person name="Natvig D.O."/>
            <person name="Lalanne C."/>
            <person name="Gautier V."/>
            <person name="Ament-Velasquez S.L."/>
            <person name="Kruys A."/>
            <person name="Hutchinson M.I."/>
            <person name="Powell A.J."/>
            <person name="Barry K."/>
            <person name="Miller A.N."/>
            <person name="Grigoriev I.V."/>
            <person name="Debuchy R."/>
            <person name="Gladieux P."/>
            <person name="Hiltunen Thoren M."/>
            <person name="Johannesson H."/>
        </authorList>
    </citation>
    <scope>NUCLEOTIDE SEQUENCE</scope>
    <source>
        <strain evidence="15">CBS 232.78</strain>
    </source>
</reference>
<evidence type="ECO:0000256" key="10">
    <source>
        <dbReference type="ARBA" id="ARBA00023295"/>
    </source>
</evidence>
<feature type="signal peptide" evidence="13">
    <location>
        <begin position="1"/>
        <end position="21"/>
    </location>
</feature>
<dbReference type="InterPro" id="IPR000254">
    <property type="entry name" value="CBD"/>
</dbReference>
<dbReference type="EMBL" id="JAULSW010000005">
    <property type="protein sequence ID" value="KAK3381117.1"/>
    <property type="molecule type" value="Genomic_DNA"/>
</dbReference>
<dbReference type="PANTHER" id="PTHR39730:SF1">
    <property type="entry name" value="ENDOGLUCANASE 1"/>
    <property type="match status" value="1"/>
</dbReference>
<dbReference type="GO" id="GO:0030248">
    <property type="term" value="F:cellulose binding"/>
    <property type="evidence" value="ECO:0007669"/>
    <property type="project" value="InterPro"/>
</dbReference>
<dbReference type="Pfam" id="PF00734">
    <property type="entry name" value="CBM_1"/>
    <property type="match status" value="1"/>
</dbReference>
<evidence type="ECO:0000256" key="12">
    <source>
        <dbReference type="PROSITE-ProRule" id="PRU10069"/>
    </source>
</evidence>
<keyword evidence="5" id="KW-0964">Secreted</keyword>
<dbReference type="SUPFAM" id="SSF50685">
    <property type="entry name" value="Barwin-like endoglucanases"/>
    <property type="match status" value="1"/>
</dbReference>
<keyword evidence="6 13" id="KW-0732">Signal</keyword>
<evidence type="ECO:0000259" key="14">
    <source>
        <dbReference type="PROSITE" id="PS51164"/>
    </source>
</evidence>
<evidence type="ECO:0000313" key="16">
    <source>
        <dbReference type="Proteomes" id="UP001285441"/>
    </source>
</evidence>
<dbReference type="Gene3D" id="2.40.40.10">
    <property type="entry name" value="RlpA-like domain"/>
    <property type="match status" value="2"/>
</dbReference>
<evidence type="ECO:0000256" key="2">
    <source>
        <dbReference type="ARBA" id="ARBA00004613"/>
    </source>
</evidence>
<evidence type="ECO:0000256" key="3">
    <source>
        <dbReference type="ARBA" id="ARBA00007793"/>
    </source>
</evidence>
<evidence type="ECO:0000256" key="5">
    <source>
        <dbReference type="ARBA" id="ARBA00022525"/>
    </source>
</evidence>
<dbReference type="PROSITE" id="PS51164">
    <property type="entry name" value="CBM1_2"/>
    <property type="match status" value="1"/>
</dbReference>
<dbReference type="AlphaFoldDB" id="A0AAE0NGJ7"/>
<evidence type="ECO:0000256" key="13">
    <source>
        <dbReference type="SAM" id="SignalP"/>
    </source>
</evidence>
<dbReference type="EC" id="3.2.1.4" evidence="4 12"/>
<dbReference type="Proteomes" id="UP001285441">
    <property type="component" value="Unassembled WGS sequence"/>
</dbReference>
<feature type="active site" description="Nucleophile" evidence="12">
    <location>
        <position position="33"/>
    </location>
</feature>
<evidence type="ECO:0000256" key="9">
    <source>
        <dbReference type="ARBA" id="ARBA00023277"/>
    </source>
</evidence>
<gene>
    <name evidence="15" type="ORF">B0H63DRAFT_494997</name>
</gene>
<accession>A0AAE0NGJ7</accession>
<organism evidence="15 16">
    <name type="scientific">Podospora didyma</name>
    <dbReference type="NCBI Taxonomy" id="330526"/>
    <lineage>
        <taxon>Eukaryota</taxon>
        <taxon>Fungi</taxon>
        <taxon>Dikarya</taxon>
        <taxon>Ascomycota</taxon>
        <taxon>Pezizomycotina</taxon>
        <taxon>Sordariomycetes</taxon>
        <taxon>Sordariomycetidae</taxon>
        <taxon>Sordariales</taxon>
        <taxon>Podosporaceae</taxon>
        <taxon>Podospora</taxon>
    </lineage>
</organism>
<keyword evidence="16" id="KW-1185">Reference proteome</keyword>
<reference evidence="15" key="2">
    <citation type="submission" date="2023-06" db="EMBL/GenBank/DDBJ databases">
        <authorList>
            <consortium name="Lawrence Berkeley National Laboratory"/>
            <person name="Haridas S."/>
            <person name="Hensen N."/>
            <person name="Bonometti L."/>
            <person name="Westerberg I."/>
            <person name="Brannstrom I.O."/>
            <person name="Guillou S."/>
            <person name="Cros-Aarteil S."/>
            <person name="Calhoun S."/>
            <person name="Kuo A."/>
            <person name="Mondo S."/>
            <person name="Pangilinan J."/>
            <person name="Riley R."/>
            <person name="LaButti K."/>
            <person name="Andreopoulos B."/>
            <person name="Lipzen A."/>
            <person name="Chen C."/>
            <person name="Yanf M."/>
            <person name="Daum C."/>
            <person name="Ng V."/>
            <person name="Clum A."/>
            <person name="Steindorff A."/>
            <person name="Ohm R."/>
            <person name="Martin F."/>
            <person name="Silar P."/>
            <person name="Natvig D."/>
            <person name="Lalanne C."/>
            <person name="Gautier V."/>
            <person name="Ament-velasquez S.L."/>
            <person name="Kruys A."/>
            <person name="Hutchinson M.I."/>
            <person name="Powell A.J."/>
            <person name="Barry K."/>
            <person name="Miller A.N."/>
            <person name="Grigoriev I.V."/>
            <person name="Debuchy R."/>
            <person name="Gladieux P."/>
            <person name="Thoren M.H."/>
            <person name="Johannesson H."/>
        </authorList>
    </citation>
    <scope>NUCLEOTIDE SEQUENCE</scope>
    <source>
        <strain evidence="15">CBS 232.78</strain>
    </source>
</reference>
<dbReference type="GO" id="GO:0030245">
    <property type="term" value="P:cellulose catabolic process"/>
    <property type="evidence" value="ECO:0007669"/>
    <property type="project" value="UniProtKB-KW"/>
</dbReference>
<evidence type="ECO:0000313" key="15">
    <source>
        <dbReference type="EMBL" id="KAK3381117.1"/>
    </source>
</evidence>
<keyword evidence="7" id="KW-0378">Hydrolase</keyword>
<feature type="chain" id="PRO_5042184436" description="Cellulase" evidence="13">
    <location>
        <begin position="22"/>
        <end position="285"/>
    </location>
</feature>
<keyword evidence="11" id="KW-0624">Polysaccharide degradation</keyword>
<dbReference type="PROSITE" id="PS01140">
    <property type="entry name" value="GLYCOSYL_HYDROL_F45"/>
    <property type="match status" value="1"/>
</dbReference>
<keyword evidence="8" id="KW-0136">Cellulose degradation</keyword>
<dbReference type="SUPFAM" id="SSF57180">
    <property type="entry name" value="Cellulose-binding domain"/>
    <property type="match status" value="1"/>
</dbReference>
<sequence length="285" mass="29332">MGSSTLLRAALAVLLQVAAHAASGSGQSTRYWDCCKPSCSWPGKASVNRPVFACDKINNHLSDFSAASECNKGSAFACADYGGSEASWCCGCYALTFTSGPVAGKTMVVQSTSTGADLGNNHFDLAMPGGGVGLFDGCSSQFGGIGGIGGAQYGGISSRTLCLSMASALQPGCNWRFDWFQNADNPSFTFTQVQCPAELVARKGCRRSEDSKFPVFSAPASGGGGNTVAPTSTTTAKAPASTGSICNIQKWEQCSGMGWAGCTNCAAGLTCKFINEYYSQCTPVG</sequence>
<dbReference type="InterPro" id="IPR035971">
    <property type="entry name" value="CBD_sf"/>
</dbReference>
<evidence type="ECO:0000256" key="8">
    <source>
        <dbReference type="ARBA" id="ARBA00023001"/>
    </source>
</evidence>
<dbReference type="PANTHER" id="PTHR39730">
    <property type="entry name" value="ENDOGLUCANASE 1"/>
    <property type="match status" value="1"/>
</dbReference>
<dbReference type="SMART" id="SM00236">
    <property type="entry name" value="fCBD"/>
    <property type="match status" value="1"/>
</dbReference>
<dbReference type="InterPro" id="IPR052288">
    <property type="entry name" value="GH45_Enzymes"/>
</dbReference>
<keyword evidence="10" id="KW-0326">Glycosidase</keyword>
<protein>
    <recommendedName>
        <fullName evidence="4 12">Cellulase</fullName>
        <ecNumber evidence="4 12">3.2.1.4</ecNumber>
    </recommendedName>
</protein>
<comment type="catalytic activity">
    <reaction evidence="1 12">
        <text>Endohydrolysis of (1-&gt;4)-beta-D-glucosidic linkages in cellulose, lichenin and cereal beta-D-glucans.</text>
        <dbReference type="EC" id="3.2.1.4"/>
    </reaction>
</comment>
<dbReference type="InterPro" id="IPR036908">
    <property type="entry name" value="RlpA-like_sf"/>
</dbReference>
<evidence type="ECO:0000256" key="7">
    <source>
        <dbReference type="ARBA" id="ARBA00022801"/>
    </source>
</evidence>